<proteinExistence type="predicted"/>
<protein>
    <submittedName>
        <fullName evidence="1">Uncharacterized protein</fullName>
    </submittedName>
</protein>
<accession>X1BDB5</accession>
<feature type="non-terminal residue" evidence="1">
    <location>
        <position position="199"/>
    </location>
</feature>
<gene>
    <name evidence="1" type="ORF">S01H4_23608</name>
</gene>
<dbReference type="AlphaFoldDB" id="X1BDB5"/>
<name>X1BDB5_9ZZZZ</name>
<comment type="caution">
    <text evidence="1">The sequence shown here is derived from an EMBL/GenBank/DDBJ whole genome shotgun (WGS) entry which is preliminary data.</text>
</comment>
<reference evidence="1" key="1">
    <citation type="journal article" date="2014" name="Front. Microbiol.">
        <title>High frequency of phylogenetically diverse reductive dehalogenase-homologous genes in deep subseafloor sedimentary metagenomes.</title>
        <authorList>
            <person name="Kawai M."/>
            <person name="Futagami T."/>
            <person name="Toyoda A."/>
            <person name="Takaki Y."/>
            <person name="Nishi S."/>
            <person name="Hori S."/>
            <person name="Arai W."/>
            <person name="Tsubouchi T."/>
            <person name="Morono Y."/>
            <person name="Uchiyama I."/>
            <person name="Ito T."/>
            <person name="Fujiyama A."/>
            <person name="Inagaki F."/>
            <person name="Takami H."/>
        </authorList>
    </citation>
    <scope>NUCLEOTIDE SEQUENCE</scope>
    <source>
        <strain evidence="1">Expedition CK06-06</strain>
    </source>
</reference>
<organism evidence="1">
    <name type="scientific">marine sediment metagenome</name>
    <dbReference type="NCBI Taxonomy" id="412755"/>
    <lineage>
        <taxon>unclassified sequences</taxon>
        <taxon>metagenomes</taxon>
        <taxon>ecological metagenomes</taxon>
    </lineage>
</organism>
<evidence type="ECO:0000313" key="1">
    <source>
        <dbReference type="EMBL" id="GAG79232.1"/>
    </source>
</evidence>
<dbReference type="EMBL" id="BART01010975">
    <property type="protein sequence ID" value="GAG79232.1"/>
    <property type="molecule type" value="Genomic_DNA"/>
</dbReference>
<sequence>MNENGDDDVSGFTDIENDFFSNDVVNVYDSIDDDVDKCIRLLGGQKGSIGIERDFNVGVDTIQVEWQFDLIKFGYPETQVYTKIENEGSDTIAFFKLNGTTHPFTETGLVDLCYYYDSEWITLESGIQSNNNYNMTFVLNWTDGDDEGVLGFDGNEYEILFENDQDTFGYLQIYGINNNNIVWGNLDIQIDWIRIIVMV</sequence>